<accession>A0ACC6RRQ1</accession>
<keyword evidence="2" id="KW-1185">Reference proteome</keyword>
<dbReference type="EMBL" id="JAYMRU010000026">
    <property type="protein sequence ID" value="MEM5404112.1"/>
    <property type="molecule type" value="Genomic_DNA"/>
</dbReference>
<protein>
    <submittedName>
        <fullName evidence="1">Uncharacterized protein</fullName>
    </submittedName>
</protein>
<evidence type="ECO:0000313" key="1">
    <source>
        <dbReference type="EMBL" id="MEM5404112.1"/>
    </source>
</evidence>
<proteinExistence type="predicted"/>
<dbReference type="Proteomes" id="UP001392318">
    <property type="component" value="Unassembled WGS sequence"/>
</dbReference>
<evidence type="ECO:0000313" key="2">
    <source>
        <dbReference type="Proteomes" id="UP001392318"/>
    </source>
</evidence>
<organism evidence="1 2">
    <name type="scientific">Paraburkholderia unamae</name>
    <dbReference type="NCBI Taxonomy" id="219649"/>
    <lineage>
        <taxon>Bacteria</taxon>
        <taxon>Pseudomonadati</taxon>
        <taxon>Pseudomonadota</taxon>
        <taxon>Betaproteobacteria</taxon>
        <taxon>Burkholderiales</taxon>
        <taxon>Burkholderiaceae</taxon>
        <taxon>Paraburkholderia</taxon>
    </lineage>
</organism>
<comment type="caution">
    <text evidence="1">The sequence shown here is derived from an EMBL/GenBank/DDBJ whole genome shotgun (WGS) entry which is preliminary data.</text>
</comment>
<gene>
    <name evidence="1" type="ORF">VSR83_29460</name>
</gene>
<name>A0ACC6RRQ1_9BURK</name>
<reference evidence="1" key="1">
    <citation type="submission" date="2024-01" db="EMBL/GenBank/DDBJ databases">
        <title>The diversity of rhizobia nodulating Mimosa spp. in eleven states of Brazil covering several biomes is determined by host plant, location, and edaphic factors.</title>
        <authorList>
            <person name="Rouws L."/>
            <person name="Barauna A."/>
            <person name="Beukes C."/>
            <person name="De Faria S.M."/>
            <person name="Gross E."/>
            <person name="Dos Reis Junior F.B."/>
            <person name="Simon M."/>
            <person name="Maluk M."/>
            <person name="Odee D.W."/>
            <person name="Kenicer G."/>
            <person name="Young J.P.W."/>
            <person name="Reis V.M."/>
            <person name="Zilli J."/>
            <person name="James E.K."/>
        </authorList>
    </citation>
    <scope>NUCLEOTIDE SEQUENCE</scope>
    <source>
        <strain evidence="1">JPY452</strain>
    </source>
</reference>
<sequence>MREDIVAATVYLPLSVVQQVDALSTLHRRDRREVLGALVVAGLRRVIDRTVVLDMPADMPADIPPADVPRITTLRRVP</sequence>